<dbReference type="RefSeq" id="WP_264796810.1">
    <property type="nucleotide sequence ID" value="NZ_BRVS01000021.1"/>
</dbReference>
<evidence type="ECO:0000259" key="4">
    <source>
        <dbReference type="PROSITE" id="PS50949"/>
    </source>
</evidence>
<dbReference type="InterPro" id="IPR000524">
    <property type="entry name" value="Tscrpt_reg_HTH_GntR"/>
</dbReference>
<dbReference type="SMART" id="SM00895">
    <property type="entry name" value="FCD"/>
    <property type="match status" value="1"/>
</dbReference>
<dbReference type="SUPFAM" id="SSF46785">
    <property type="entry name" value="Winged helix' DNA-binding domain"/>
    <property type="match status" value="1"/>
</dbReference>
<comment type="caution">
    <text evidence="5">The sequence shown here is derived from an EMBL/GenBank/DDBJ whole genome shotgun (WGS) entry which is preliminary data.</text>
</comment>
<reference evidence="5 6" key="1">
    <citation type="journal article" date="2023" name="Int. J. Syst. Evol. Microbiol.">
        <title>Arthrobacter mangrovi sp. nov., an actinobacterium isolated from the rhizosphere of a mangrove.</title>
        <authorList>
            <person name="Hamada M."/>
            <person name="Saitou S."/>
            <person name="Enomoto N."/>
            <person name="Nanri K."/>
            <person name="Hidaka K."/>
            <person name="Miura T."/>
            <person name="Tamura T."/>
        </authorList>
    </citation>
    <scope>NUCLEOTIDE SEQUENCE [LARGE SCALE GENOMIC DNA]</scope>
    <source>
        <strain evidence="5 6">NBRC 112813</strain>
    </source>
</reference>
<dbReference type="InterPro" id="IPR036390">
    <property type="entry name" value="WH_DNA-bd_sf"/>
</dbReference>
<evidence type="ECO:0000313" key="5">
    <source>
        <dbReference type="EMBL" id="GLB68699.1"/>
    </source>
</evidence>
<gene>
    <name evidence="5" type="ORF">AHIS1636_31410</name>
</gene>
<dbReference type="Pfam" id="PF00392">
    <property type="entry name" value="GntR"/>
    <property type="match status" value="1"/>
</dbReference>
<dbReference type="PANTHER" id="PTHR43537:SF49">
    <property type="entry name" value="TRANSCRIPTIONAL REGULATORY PROTEIN"/>
    <property type="match status" value="1"/>
</dbReference>
<dbReference type="CDD" id="cd07377">
    <property type="entry name" value="WHTH_GntR"/>
    <property type="match status" value="1"/>
</dbReference>
<dbReference type="Gene3D" id="1.20.120.530">
    <property type="entry name" value="GntR ligand-binding domain-like"/>
    <property type="match status" value="1"/>
</dbReference>
<evidence type="ECO:0000256" key="3">
    <source>
        <dbReference type="ARBA" id="ARBA00023163"/>
    </source>
</evidence>
<keyword evidence="6" id="KW-1185">Reference proteome</keyword>
<dbReference type="SMART" id="SM00345">
    <property type="entry name" value="HTH_GNTR"/>
    <property type="match status" value="1"/>
</dbReference>
<organism evidence="5 6">
    <name type="scientific">Arthrobacter mangrovi</name>
    <dbReference type="NCBI Taxonomy" id="2966350"/>
    <lineage>
        <taxon>Bacteria</taxon>
        <taxon>Bacillati</taxon>
        <taxon>Actinomycetota</taxon>
        <taxon>Actinomycetes</taxon>
        <taxon>Micrococcales</taxon>
        <taxon>Micrococcaceae</taxon>
        <taxon>Arthrobacter</taxon>
    </lineage>
</organism>
<feature type="domain" description="HTH gntR-type" evidence="4">
    <location>
        <begin position="1"/>
        <end position="68"/>
    </location>
</feature>
<dbReference type="Pfam" id="PF07729">
    <property type="entry name" value="FCD"/>
    <property type="match status" value="1"/>
</dbReference>
<dbReference type="InterPro" id="IPR011711">
    <property type="entry name" value="GntR_C"/>
</dbReference>
<dbReference type="Proteomes" id="UP001209654">
    <property type="component" value="Unassembled WGS sequence"/>
</dbReference>
<keyword evidence="1" id="KW-0805">Transcription regulation</keyword>
<dbReference type="InterPro" id="IPR036388">
    <property type="entry name" value="WH-like_DNA-bd_sf"/>
</dbReference>
<evidence type="ECO:0000313" key="6">
    <source>
        <dbReference type="Proteomes" id="UP001209654"/>
    </source>
</evidence>
<evidence type="ECO:0000256" key="1">
    <source>
        <dbReference type="ARBA" id="ARBA00023015"/>
    </source>
</evidence>
<keyword evidence="3" id="KW-0804">Transcription</keyword>
<keyword evidence="2" id="KW-0238">DNA-binding</keyword>
<accession>A0ABQ5MXN1</accession>
<dbReference type="EMBL" id="BRVS01000021">
    <property type="protein sequence ID" value="GLB68699.1"/>
    <property type="molecule type" value="Genomic_DNA"/>
</dbReference>
<sequence length="218" mass="23894">MRASERAYWALREDIVEWRLPPGTVLAEVEQAERLGVSRTPLREALGRLTAEGLAAPHTGRGVVVADISLENITEIFELRSALECQAASLAARRGDRTVFGKLQQEFSSAAELLRRDDPALHDYYQLVARLDSAIDEAIRNPYLLQALSNLRVHLVRIRRLAKDNPLRLLAAATEHANIAGAIAAGDSQLAAAATAVHLHQSLEHLKSTQQTAERTAS</sequence>
<dbReference type="PANTHER" id="PTHR43537">
    <property type="entry name" value="TRANSCRIPTIONAL REGULATOR, GNTR FAMILY"/>
    <property type="match status" value="1"/>
</dbReference>
<evidence type="ECO:0000256" key="2">
    <source>
        <dbReference type="ARBA" id="ARBA00023125"/>
    </source>
</evidence>
<dbReference type="PROSITE" id="PS50949">
    <property type="entry name" value="HTH_GNTR"/>
    <property type="match status" value="1"/>
</dbReference>
<proteinExistence type="predicted"/>
<name>A0ABQ5MXN1_9MICC</name>
<dbReference type="PRINTS" id="PR00035">
    <property type="entry name" value="HTHGNTR"/>
</dbReference>
<dbReference type="SUPFAM" id="SSF48008">
    <property type="entry name" value="GntR ligand-binding domain-like"/>
    <property type="match status" value="1"/>
</dbReference>
<dbReference type="InterPro" id="IPR008920">
    <property type="entry name" value="TF_FadR/GntR_C"/>
</dbReference>
<dbReference type="Gene3D" id="1.10.10.10">
    <property type="entry name" value="Winged helix-like DNA-binding domain superfamily/Winged helix DNA-binding domain"/>
    <property type="match status" value="1"/>
</dbReference>
<protein>
    <submittedName>
        <fullName evidence="5">GntR family transcriptional regulator</fullName>
    </submittedName>
</protein>